<evidence type="ECO:0000256" key="3">
    <source>
        <dbReference type="ARBA" id="ARBA00022723"/>
    </source>
</evidence>
<keyword evidence="4" id="KW-0863">Zinc-finger</keyword>
<dbReference type="AlphaFoldDB" id="A0AA38XBR0"/>
<dbReference type="GO" id="GO:0008270">
    <property type="term" value="F:zinc ion binding"/>
    <property type="evidence" value="ECO:0007669"/>
    <property type="project" value="UniProtKB-KW"/>
</dbReference>
<keyword evidence="5" id="KW-0862">Zinc</keyword>
<dbReference type="Pfam" id="PF20173">
    <property type="entry name" value="ZnF_RZ-type"/>
    <property type="match status" value="1"/>
</dbReference>
<dbReference type="GO" id="GO:0005737">
    <property type="term" value="C:cytoplasm"/>
    <property type="evidence" value="ECO:0007669"/>
    <property type="project" value="UniProtKB-SubCell"/>
</dbReference>
<evidence type="ECO:0000259" key="7">
    <source>
        <dbReference type="PROSITE" id="PS51981"/>
    </source>
</evidence>
<dbReference type="InterPro" id="IPR046439">
    <property type="entry name" value="ZF_RZ_dom"/>
</dbReference>
<dbReference type="GO" id="GO:0002376">
    <property type="term" value="P:immune system process"/>
    <property type="evidence" value="ECO:0007669"/>
    <property type="project" value="UniProtKB-KW"/>
</dbReference>
<dbReference type="PROSITE" id="PS51981">
    <property type="entry name" value="ZF_RZ"/>
    <property type="match status" value="1"/>
</dbReference>
<comment type="subcellular location">
    <subcellularLocation>
        <location evidence="1">Cytoplasm</location>
    </subcellularLocation>
</comment>
<evidence type="ECO:0000256" key="6">
    <source>
        <dbReference type="ARBA" id="ARBA00022859"/>
    </source>
</evidence>
<sequence length="442" mass="49349">MPPPLLSQTCASEDTKSLVVDLLSMDEFKDINLDENPCLIPPCGHILTIESIDGQMEMSKHYSIENGIVMSITDSAVPFSEEELKVCSSCRGPLRTISRYGRIVRRALIDDATKKFIVSANQQLLPLYQAVHQQADDLIKTVKDVKPVENTPDGQDVVLSGEVDKQIVIVIQVATAARIERYSEAIQTRDRVLDYLRKVDVDEQPFKRVWDMVQFARKRGKTNSELDLDPATIQTGQSLQARSLLLKCELVIFLDFLTIFGSRLRDVNLERNREECLKLAAAAKDTHRPLVEVQGHLFFVQLCVAERMYCSRLGDAEILSQKAREHLGIAKHLCNEYPGSTTHAAGDLETAEEMVESSSFVTRVRDDEWRAVMAAMADEFRGSGHWYTCVNGHPFTVGECGMPMELARCPACRAPVGGQNHLAAEGVSHAGDLERRFGSMQV</sequence>
<proteinExistence type="predicted"/>
<evidence type="ECO:0000313" key="9">
    <source>
        <dbReference type="Proteomes" id="UP001172673"/>
    </source>
</evidence>
<evidence type="ECO:0000313" key="8">
    <source>
        <dbReference type="EMBL" id="KAJ9610540.1"/>
    </source>
</evidence>
<dbReference type="EMBL" id="JAPDRK010000007">
    <property type="protein sequence ID" value="KAJ9610540.1"/>
    <property type="molecule type" value="Genomic_DNA"/>
</dbReference>
<evidence type="ECO:0000256" key="2">
    <source>
        <dbReference type="ARBA" id="ARBA00022490"/>
    </source>
</evidence>
<comment type="caution">
    <text evidence="8">The sequence shown here is derived from an EMBL/GenBank/DDBJ whole genome shotgun (WGS) entry which is preliminary data.</text>
</comment>
<evidence type="ECO:0000256" key="1">
    <source>
        <dbReference type="ARBA" id="ARBA00004496"/>
    </source>
</evidence>
<reference evidence="8" key="1">
    <citation type="submission" date="2022-10" db="EMBL/GenBank/DDBJ databases">
        <title>Culturing micro-colonial fungi from biological soil crusts in the Mojave desert and describing Neophaeococcomyces mojavensis, and introducing the new genera and species Taxawa tesnikishii.</title>
        <authorList>
            <person name="Kurbessoian T."/>
            <person name="Stajich J.E."/>
        </authorList>
    </citation>
    <scope>NUCLEOTIDE SEQUENCE</scope>
    <source>
        <strain evidence="8">TK_41</strain>
    </source>
</reference>
<protein>
    <recommendedName>
        <fullName evidence="7">RZ-type domain-containing protein</fullName>
    </recommendedName>
</protein>
<evidence type="ECO:0000256" key="4">
    <source>
        <dbReference type="ARBA" id="ARBA00022771"/>
    </source>
</evidence>
<feature type="domain" description="RZ-type" evidence="7">
    <location>
        <begin position="364"/>
        <end position="439"/>
    </location>
</feature>
<gene>
    <name evidence="8" type="ORF">H2200_005317</name>
</gene>
<evidence type="ECO:0000256" key="5">
    <source>
        <dbReference type="ARBA" id="ARBA00022833"/>
    </source>
</evidence>
<keyword evidence="6" id="KW-0391">Immunity</keyword>
<dbReference type="Proteomes" id="UP001172673">
    <property type="component" value="Unassembled WGS sequence"/>
</dbReference>
<organism evidence="8 9">
    <name type="scientific">Cladophialophora chaetospira</name>
    <dbReference type="NCBI Taxonomy" id="386627"/>
    <lineage>
        <taxon>Eukaryota</taxon>
        <taxon>Fungi</taxon>
        <taxon>Dikarya</taxon>
        <taxon>Ascomycota</taxon>
        <taxon>Pezizomycotina</taxon>
        <taxon>Eurotiomycetes</taxon>
        <taxon>Chaetothyriomycetidae</taxon>
        <taxon>Chaetothyriales</taxon>
        <taxon>Herpotrichiellaceae</taxon>
        <taxon>Cladophialophora</taxon>
    </lineage>
</organism>
<keyword evidence="3" id="KW-0479">Metal-binding</keyword>
<accession>A0AA38XBR0</accession>
<name>A0AA38XBR0_9EURO</name>
<keyword evidence="9" id="KW-1185">Reference proteome</keyword>
<keyword evidence="2" id="KW-0963">Cytoplasm</keyword>